<dbReference type="Gene3D" id="2.30.180.10">
    <property type="entry name" value="FAS1 domain"/>
    <property type="match status" value="1"/>
</dbReference>
<dbReference type="AlphaFoldDB" id="A0A2P6V115"/>
<comment type="caution">
    <text evidence="2">The sequence shown here is derived from an EMBL/GenBank/DDBJ whole genome shotgun (WGS) entry which is preliminary data.</text>
</comment>
<dbReference type="InterPro" id="IPR036378">
    <property type="entry name" value="FAS1_dom_sf"/>
</dbReference>
<gene>
    <name evidence="2" type="ORF">C2E20_8563</name>
</gene>
<dbReference type="EMBL" id="LHPF02000048">
    <property type="protein sequence ID" value="PSC67773.1"/>
    <property type="molecule type" value="Genomic_DNA"/>
</dbReference>
<evidence type="ECO:0000313" key="3">
    <source>
        <dbReference type="Proteomes" id="UP000239649"/>
    </source>
</evidence>
<accession>A0A2P6V115</accession>
<proteinExistence type="predicted"/>
<feature type="signal peptide" evidence="1">
    <location>
        <begin position="1"/>
        <end position="20"/>
    </location>
</feature>
<evidence type="ECO:0000256" key="1">
    <source>
        <dbReference type="SAM" id="SignalP"/>
    </source>
</evidence>
<keyword evidence="3" id="KW-1185">Reference proteome</keyword>
<dbReference type="Proteomes" id="UP000239649">
    <property type="component" value="Unassembled WGS sequence"/>
</dbReference>
<reference evidence="2 3" key="1">
    <citation type="journal article" date="2018" name="Plant J.">
        <title>Genome sequences of Chlorella sorokiniana UTEX 1602 and Micractinium conductrix SAG 241.80: implications to maltose excretion by a green alga.</title>
        <authorList>
            <person name="Arriola M.B."/>
            <person name="Velmurugan N."/>
            <person name="Zhang Y."/>
            <person name="Plunkett M.H."/>
            <person name="Hondzo H."/>
            <person name="Barney B.M."/>
        </authorList>
    </citation>
    <scope>NUCLEOTIDE SEQUENCE [LARGE SCALE GENOMIC DNA]</scope>
    <source>
        <strain evidence="2 3">SAG 241.80</strain>
    </source>
</reference>
<protein>
    <submittedName>
        <fullName evidence="2">Beta-Ig-H3 fasciclin</fullName>
    </submittedName>
</protein>
<keyword evidence="1" id="KW-0732">Signal</keyword>
<feature type="chain" id="PRO_5015190872" evidence="1">
    <location>
        <begin position="21"/>
        <end position="177"/>
    </location>
</feature>
<evidence type="ECO:0000313" key="2">
    <source>
        <dbReference type="EMBL" id="PSC67773.1"/>
    </source>
</evidence>
<sequence>MKLALLLGALLLAASAEAGAEWKNRRPKPCLYDCIKNAKKAASLKAILDGIPELKKLFTDPKFLDDWGNGATLEDLLKDPASVALVTKVVKYHMLVKPVKYTWDWPKHGKNVTINTKLAPFGGVPGVTLYRDADQDPSVQNAQNDAELNCAPADVKCGLSVMHSIDEVLEPAITPFV</sequence>
<organism evidence="2 3">
    <name type="scientific">Micractinium conductrix</name>
    <dbReference type="NCBI Taxonomy" id="554055"/>
    <lineage>
        <taxon>Eukaryota</taxon>
        <taxon>Viridiplantae</taxon>
        <taxon>Chlorophyta</taxon>
        <taxon>core chlorophytes</taxon>
        <taxon>Trebouxiophyceae</taxon>
        <taxon>Chlorellales</taxon>
        <taxon>Chlorellaceae</taxon>
        <taxon>Chlorella clade</taxon>
        <taxon>Micractinium</taxon>
    </lineage>
</organism>
<name>A0A2P6V115_9CHLO</name>